<name>A0AAV3XQM4_9CYAN</name>
<sequence length="104" mass="12110">MKHYCDEWIEEWCQQNGWTDLFVERPNFYWAFPPFAVMPEPIPAQVLRVIKARKGFSQEERRWTIAAVLVTVVAALLGFFLKSPMPLLIAFAFDAVTVALFEEE</sequence>
<feature type="transmembrane region" description="Helical" evidence="1">
    <location>
        <begin position="63"/>
        <end position="81"/>
    </location>
</feature>
<keyword evidence="1" id="KW-1133">Transmembrane helix</keyword>
<protein>
    <submittedName>
        <fullName evidence="2">Uncharacterized protein</fullName>
    </submittedName>
</protein>
<dbReference type="AlphaFoldDB" id="A0AAV3XQM4"/>
<evidence type="ECO:0000313" key="3">
    <source>
        <dbReference type="Proteomes" id="UP001050975"/>
    </source>
</evidence>
<comment type="caution">
    <text evidence="2">The sequence shown here is derived from an EMBL/GenBank/DDBJ whole genome shotgun (WGS) entry which is preliminary data.</text>
</comment>
<dbReference type="Proteomes" id="UP001050975">
    <property type="component" value="Unassembled WGS sequence"/>
</dbReference>
<evidence type="ECO:0000313" key="2">
    <source>
        <dbReference type="EMBL" id="GET44300.1"/>
    </source>
</evidence>
<dbReference type="EMBL" id="BLAY01000321">
    <property type="protein sequence ID" value="GET44300.1"/>
    <property type="molecule type" value="Genomic_DNA"/>
</dbReference>
<accession>A0AAV3XQM4</accession>
<reference evidence="2" key="1">
    <citation type="submission" date="2019-10" db="EMBL/GenBank/DDBJ databases">
        <title>Draft genome sequece of Microseira wollei NIES-4236.</title>
        <authorList>
            <person name="Yamaguchi H."/>
            <person name="Suzuki S."/>
            <person name="Kawachi M."/>
        </authorList>
    </citation>
    <scope>NUCLEOTIDE SEQUENCE</scope>
    <source>
        <strain evidence="2">NIES-4236</strain>
    </source>
</reference>
<proteinExistence type="predicted"/>
<keyword evidence="1" id="KW-0812">Transmembrane</keyword>
<organism evidence="2 3">
    <name type="scientific">Microseira wollei NIES-4236</name>
    <dbReference type="NCBI Taxonomy" id="2530354"/>
    <lineage>
        <taxon>Bacteria</taxon>
        <taxon>Bacillati</taxon>
        <taxon>Cyanobacteriota</taxon>
        <taxon>Cyanophyceae</taxon>
        <taxon>Oscillatoriophycideae</taxon>
        <taxon>Aerosakkonematales</taxon>
        <taxon>Aerosakkonemataceae</taxon>
        <taxon>Microseira</taxon>
    </lineage>
</organism>
<gene>
    <name evidence="2" type="ORF">MiSe_91260</name>
</gene>
<keyword evidence="3" id="KW-1185">Reference proteome</keyword>
<evidence type="ECO:0000256" key="1">
    <source>
        <dbReference type="SAM" id="Phobius"/>
    </source>
</evidence>
<keyword evidence="1" id="KW-0472">Membrane</keyword>